<dbReference type="InterPro" id="IPR006665">
    <property type="entry name" value="OmpA-like"/>
</dbReference>
<dbReference type="GO" id="GO:0009279">
    <property type="term" value="C:cell outer membrane"/>
    <property type="evidence" value="ECO:0007669"/>
    <property type="project" value="UniProtKB-SubCell"/>
</dbReference>
<dbReference type="InterPro" id="IPR036737">
    <property type="entry name" value="OmpA-like_sf"/>
</dbReference>
<dbReference type="PROSITE" id="PS51123">
    <property type="entry name" value="OMPA_2"/>
    <property type="match status" value="1"/>
</dbReference>
<dbReference type="PRINTS" id="PR01021">
    <property type="entry name" value="OMPADOMAIN"/>
</dbReference>
<name>M1LQ13_9PROT</name>
<dbReference type="AlphaFoldDB" id="M1LQ13"/>
<feature type="chain" id="PRO_5004015461" evidence="6">
    <location>
        <begin position="25"/>
        <end position="181"/>
    </location>
</feature>
<keyword evidence="9" id="KW-1185">Reference proteome</keyword>
<evidence type="ECO:0000256" key="3">
    <source>
        <dbReference type="ARBA" id="ARBA00023237"/>
    </source>
</evidence>
<keyword evidence="3" id="KW-0998">Cell outer membrane</keyword>
<dbReference type="HOGENOM" id="CLU_016890_5_0_4"/>
<dbReference type="STRING" id="1208918.CDEE_0718"/>
<protein>
    <submittedName>
        <fullName evidence="8">Outer membrane protein A</fullName>
    </submittedName>
</protein>
<evidence type="ECO:0000256" key="2">
    <source>
        <dbReference type="ARBA" id="ARBA00023136"/>
    </source>
</evidence>
<dbReference type="PATRIC" id="fig|1208918.3.peg.417"/>
<comment type="subcellular location">
    <subcellularLocation>
        <location evidence="1">Cell outer membrane</location>
    </subcellularLocation>
</comment>
<dbReference type="CDD" id="cd07185">
    <property type="entry name" value="OmpA_C-like"/>
    <property type="match status" value="1"/>
</dbReference>
<feature type="region of interest" description="Disordered" evidence="5">
    <location>
        <begin position="151"/>
        <end position="181"/>
    </location>
</feature>
<dbReference type="SUPFAM" id="SSF103088">
    <property type="entry name" value="OmpA-like"/>
    <property type="match status" value="1"/>
</dbReference>
<dbReference type="KEGG" id="kct:CDEE_0718"/>
<keyword evidence="2 4" id="KW-0472">Membrane</keyword>
<evidence type="ECO:0000256" key="5">
    <source>
        <dbReference type="SAM" id="MobiDB-lite"/>
    </source>
</evidence>
<evidence type="ECO:0000259" key="7">
    <source>
        <dbReference type="PROSITE" id="PS51123"/>
    </source>
</evidence>
<evidence type="ECO:0000256" key="6">
    <source>
        <dbReference type="SAM" id="SignalP"/>
    </source>
</evidence>
<dbReference type="PANTHER" id="PTHR30329:SF21">
    <property type="entry name" value="LIPOPROTEIN YIAD-RELATED"/>
    <property type="match status" value="1"/>
</dbReference>
<dbReference type="Gene3D" id="3.30.1330.60">
    <property type="entry name" value="OmpA-like domain"/>
    <property type="match status" value="1"/>
</dbReference>
<feature type="domain" description="OmpA-like" evidence="7">
    <location>
        <begin position="64"/>
        <end position="181"/>
    </location>
</feature>
<organism evidence="8 9">
    <name type="scientific">Candidatus Kinetoplastidibacterium crithidiae TCC036E</name>
    <dbReference type="NCBI Taxonomy" id="1208918"/>
    <lineage>
        <taxon>Bacteria</taxon>
        <taxon>Pseudomonadati</taxon>
        <taxon>Pseudomonadota</taxon>
        <taxon>Betaproteobacteria</taxon>
        <taxon>Candidatus Kinetoplastidibacterium</taxon>
    </lineage>
</organism>
<dbReference type="EMBL" id="CP003804">
    <property type="protein sequence ID" value="AGF47717.1"/>
    <property type="molecule type" value="Genomic_DNA"/>
</dbReference>
<feature type="compositionally biased region" description="Basic and acidic residues" evidence="5">
    <location>
        <begin position="164"/>
        <end position="181"/>
    </location>
</feature>
<gene>
    <name evidence="8" type="ORF">CDEE_0718</name>
</gene>
<dbReference type="Pfam" id="PF00691">
    <property type="entry name" value="OmpA"/>
    <property type="match status" value="1"/>
</dbReference>
<dbReference type="InterPro" id="IPR050330">
    <property type="entry name" value="Bact_OuterMem_StrucFunc"/>
</dbReference>
<evidence type="ECO:0000313" key="8">
    <source>
        <dbReference type="EMBL" id="AGF47717.1"/>
    </source>
</evidence>
<evidence type="ECO:0000313" key="9">
    <source>
        <dbReference type="Proteomes" id="UP000011686"/>
    </source>
</evidence>
<dbReference type="PANTHER" id="PTHR30329">
    <property type="entry name" value="STATOR ELEMENT OF FLAGELLAR MOTOR COMPLEX"/>
    <property type="match status" value="1"/>
</dbReference>
<dbReference type="InterPro" id="IPR006664">
    <property type="entry name" value="OMP_bac"/>
</dbReference>
<proteinExistence type="predicted"/>
<evidence type="ECO:0000256" key="1">
    <source>
        <dbReference type="ARBA" id="ARBA00004442"/>
    </source>
</evidence>
<dbReference type="Proteomes" id="UP000011686">
    <property type="component" value="Chromosome"/>
</dbReference>
<sequence length="181" mass="20214">MNKSLKTALIIACTTIATSGGAVANEKNYWTDSFGNPLKNGTNELHWNNSINSNNLKKKLIDANSSKKISLHKNTFFDFDSYILKSESIRLLDDVIKDLKNIDIDKIIISGFTDAKGNANYNKRLSENRAESVRNYLIHNGIKSTFISTKANGSSDPIADNNNEEGRAKNRRAEIKVFSKK</sequence>
<accession>M1LQ13</accession>
<keyword evidence="6" id="KW-0732">Signal</keyword>
<dbReference type="PRINTS" id="PR01023">
    <property type="entry name" value="NAFLGMOTY"/>
</dbReference>
<dbReference type="eggNOG" id="COG2885">
    <property type="taxonomic scope" value="Bacteria"/>
</dbReference>
<dbReference type="RefSeq" id="WP_015238441.1">
    <property type="nucleotide sequence ID" value="NC_020283.1"/>
</dbReference>
<evidence type="ECO:0000256" key="4">
    <source>
        <dbReference type="PROSITE-ProRule" id="PRU00473"/>
    </source>
</evidence>
<reference evidence="8 9" key="1">
    <citation type="journal article" date="2013" name="Genome Biol. Evol.">
        <title>Genome evolution and phylogenomic analysis of candidatus kinetoplastibacterium, the betaproteobacterial endosymbionts of strigomonas and angomonas.</title>
        <authorList>
            <person name="Alves J.M."/>
            <person name="Serrano M.G."/>
            <person name="Maia da Silva F."/>
            <person name="Voegtly L.J."/>
            <person name="Matveyev A.V."/>
            <person name="Teixeira M.M."/>
            <person name="Camargo E.P."/>
            <person name="Buck G.A."/>
        </authorList>
    </citation>
    <scope>NUCLEOTIDE SEQUENCE [LARGE SCALE GENOMIC DNA]</scope>
    <source>
        <strain evidence="8 9">TCC036E</strain>
    </source>
</reference>
<feature type="signal peptide" evidence="6">
    <location>
        <begin position="1"/>
        <end position="24"/>
    </location>
</feature>